<feature type="disulfide bond" evidence="13">
    <location>
        <begin position="147"/>
        <end position="162"/>
    </location>
</feature>
<dbReference type="InterPro" id="IPR000152">
    <property type="entry name" value="EGF-type_Asp/Asn_hydroxyl_site"/>
</dbReference>
<dbReference type="PROSITE" id="PS01187">
    <property type="entry name" value="EGF_CA"/>
    <property type="match status" value="1"/>
</dbReference>
<evidence type="ECO:0000256" key="2">
    <source>
        <dbReference type="ARBA" id="ARBA00004308"/>
    </source>
</evidence>
<feature type="disulfide bond" evidence="13">
    <location>
        <begin position="265"/>
        <end position="277"/>
    </location>
</feature>
<feature type="repeat" description="LDL-receptor class B" evidence="14">
    <location>
        <begin position="590"/>
        <end position="634"/>
    </location>
</feature>
<dbReference type="InterPro" id="IPR018097">
    <property type="entry name" value="EGF_Ca-bd_CS"/>
</dbReference>
<dbReference type="InterPro" id="IPR023415">
    <property type="entry name" value="LDLR_class-A_CS"/>
</dbReference>
<dbReference type="GO" id="GO:0006897">
    <property type="term" value="P:endocytosis"/>
    <property type="evidence" value="ECO:0007669"/>
    <property type="project" value="UniProtKB-KW"/>
</dbReference>
<feature type="repeat" description="LDL-receptor class B" evidence="14">
    <location>
        <begin position="502"/>
        <end position="544"/>
    </location>
</feature>
<dbReference type="InterPro" id="IPR049883">
    <property type="entry name" value="NOTCH1_EGF-like"/>
</dbReference>
<evidence type="ECO:0000256" key="5">
    <source>
        <dbReference type="ARBA" id="ARBA00022692"/>
    </source>
</evidence>
<evidence type="ECO:0000256" key="3">
    <source>
        <dbReference type="ARBA" id="ARBA00022536"/>
    </source>
</evidence>
<dbReference type="Gene3D" id="2.10.25.10">
    <property type="entry name" value="Laminin"/>
    <property type="match status" value="1"/>
</dbReference>
<evidence type="ECO:0000256" key="10">
    <source>
        <dbReference type="ARBA" id="ARBA00023157"/>
    </source>
</evidence>
<feature type="disulfide bond" evidence="13">
    <location>
        <begin position="272"/>
        <end position="290"/>
    </location>
</feature>
<keyword evidence="8" id="KW-1133">Transmembrane helix</keyword>
<keyword evidence="3" id="KW-0245">EGF-like domain</keyword>
<dbReference type="PROSITE" id="PS00010">
    <property type="entry name" value="ASX_HYDROXYL"/>
    <property type="match status" value="1"/>
</dbReference>
<dbReference type="AlphaFoldDB" id="A0A158R519"/>
<dbReference type="STRING" id="451379.A0A158R519"/>
<dbReference type="SUPFAM" id="SSF57196">
    <property type="entry name" value="EGF/Laminin"/>
    <property type="match status" value="1"/>
</dbReference>
<dbReference type="PROSITE" id="PS50068">
    <property type="entry name" value="LDLRA_2"/>
    <property type="match status" value="6"/>
</dbReference>
<evidence type="ECO:0000256" key="11">
    <source>
        <dbReference type="ARBA" id="ARBA00023170"/>
    </source>
</evidence>
<dbReference type="Gene3D" id="4.10.400.10">
    <property type="entry name" value="Low-density Lipoprotein Receptor"/>
    <property type="match status" value="6"/>
</dbReference>
<feature type="domain" description="EGF-like calcium-binding" evidence="15">
    <location>
        <begin position="355"/>
        <end position="400"/>
    </location>
</feature>
<comment type="subcellular location">
    <subcellularLocation>
        <location evidence="2">Endomembrane system</location>
    </subcellularLocation>
    <subcellularLocation>
        <location evidence="1">Membrane</location>
        <topology evidence="1">Single-pass membrane protein</topology>
    </subcellularLocation>
</comment>
<dbReference type="SUPFAM" id="SSF57424">
    <property type="entry name" value="LDL receptor-like module"/>
    <property type="match status" value="6"/>
</dbReference>
<evidence type="ECO:0000256" key="12">
    <source>
        <dbReference type="ARBA" id="ARBA00023180"/>
    </source>
</evidence>
<feature type="disulfide bond" evidence="13">
    <location>
        <begin position="71"/>
        <end position="86"/>
    </location>
</feature>
<keyword evidence="6" id="KW-0732">Signal</keyword>
<evidence type="ECO:0000256" key="14">
    <source>
        <dbReference type="PROSITE-ProRule" id="PRU00461"/>
    </source>
</evidence>
<dbReference type="SUPFAM" id="SSF63825">
    <property type="entry name" value="YWTD domain"/>
    <property type="match status" value="1"/>
</dbReference>
<evidence type="ECO:0000256" key="1">
    <source>
        <dbReference type="ARBA" id="ARBA00004167"/>
    </source>
</evidence>
<keyword evidence="10 13" id="KW-1015">Disulfide bond</keyword>
<dbReference type="WBParaSite" id="SMUV_0000523901-mRNA-1">
    <property type="protein sequence ID" value="SMUV_0000523901-mRNA-1"/>
    <property type="gene ID" value="SMUV_0000523901"/>
</dbReference>
<dbReference type="InterPro" id="IPR000033">
    <property type="entry name" value="LDLR_classB_rpt"/>
</dbReference>
<dbReference type="PANTHER" id="PTHR22722:SF14">
    <property type="entry name" value="MEGALIN, ISOFORM A"/>
    <property type="match status" value="1"/>
</dbReference>
<keyword evidence="5" id="KW-0812">Transmembrane</keyword>
<dbReference type="CDD" id="cd00112">
    <property type="entry name" value="LDLa"/>
    <property type="match status" value="6"/>
</dbReference>
<comment type="caution">
    <text evidence="13">Lacks conserved residue(s) required for the propagation of feature annotation.</text>
</comment>
<feature type="disulfide bond" evidence="13">
    <location>
        <begin position="234"/>
        <end position="249"/>
    </location>
</feature>
<dbReference type="Pfam" id="PF07645">
    <property type="entry name" value="EGF_CA"/>
    <property type="match status" value="1"/>
</dbReference>
<sequence>LLSECLTGSEFKCLNGKCIPISWRCDGDRDCANDEDEMHCDNLVCNNTEDFRCSSDNSGLPFYCIPKSWVCDGEPDCKDGSDENSCTDGSYYKGVIIVILLHNEIIICWLYFRYISNKFLAVCKEDQFSCMSYDGRSRICLPIEWKCDGSTDCKDGIDEQNCTDVKKCADDEFFVLKCATDNICIPHSWVCDGEHDCPDRSDEINCNSSQHRQPYHHESRCRSQTQCINKSWVCDGDVDCYDGSDEENCNFSSRVLVFSGQPVKCGLNEKQCNHGACLPEKKWCDGVEDCIDGSDEKDCINVECDQWQYKCPGTPLECINLDSLCVDNGNNNDCVSSVCSKNIIAMTQLAFHFTDIDECQSFGVCPQKCINTDGGYRCECYPGYRYHERKTKSGTVSLCRAIGSDPFILLSNRATIRGFDLYQKKYKTLVASVESAVAMDFLHRTGTLIWSDVSSEKIFMCQMGKEKTLHEAKNCESNQNELVLIDKDIVTPDGLAIDWVHELLFWTDAGLNQINVLDLVSRKRRTLFNDGLDEPRAIAVDPSRGLIFWSDWGLNARIERAGMDGSNRKAIISGDKIQWPNGIALDIMDRHIFWADAKLKIIMTCDYDGQGVKLILRSHDLLRHPFSLAVFEDRLYWTDWDSDGVVAANKYNGKEIMRGVSGPMTVRVYHEAVQPNHPNKCQNHDCHHLCLPRPHLPNRFVILHIDNPVYRRTVEEVDGDVEAFTDG</sequence>
<name>A0A158R519_9BILA</name>
<keyword evidence="17" id="KW-1185">Reference proteome</keyword>
<organism evidence="17 18">
    <name type="scientific">Syphacia muris</name>
    <dbReference type="NCBI Taxonomy" id="451379"/>
    <lineage>
        <taxon>Eukaryota</taxon>
        <taxon>Metazoa</taxon>
        <taxon>Ecdysozoa</taxon>
        <taxon>Nematoda</taxon>
        <taxon>Chromadorea</taxon>
        <taxon>Rhabditida</taxon>
        <taxon>Spirurina</taxon>
        <taxon>Oxyuridomorpha</taxon>
        <taxon>Oxyuroidea</taxon>
        <taxon>Oxyuridae</taxon>
        <taxon>Syphacia</taxon>
    </lineage>
</organism>
<dbReference type="InterPro" id="IPR011042">
    <property type="entry name" value="6-blade_b-propeller_TolB-like"/>
</dbReference>
<feature type="domain" description="EGF-like" evidence="16">
    <location>
        <begin position="4"/>
        <end position="41"/>
    </location>
</feature>
<dbReference type="PRINTS" id="PR00261">
    <property type="entry name" value="LDLRECEPTOR"/>
</dbReference>
<dbReference type="SMART" id="SM00135">
    <property type="entry name" value="LY"/>
    <property type="match status" value="5"/>
</dbReference>
<dbReference type="InterPro" id="IPR000742">
    <property type="entry name" value="EGF"/>
</dbReference>
<evidence type="ECO:0000256" key="6">
    <source>
        <dbReference type="ARBA" id="ARBA00022729"/>
    </source>
</evidence>
<dbReference type="InterPro" id="IPR001881">
    <property type="entry name" value="EGF-like_Ca-bd_dom"/>
</dbReference>
<accession>A0A158R519</accession>
<dbReference type="SMART" id="SM00179">
    <property type="entry name" value="EGF_CA"/>
    <property type="match status" value="1"/>
</dbReference>
<dbReference type="SMART" id="SM00181">
    <property type="entry name" value="EGF"/>
    <property type="match status" value="2"/>
</dbReference>
<dbReference type="Pfam" id="PF00057">
    <property type="entry name" value="Ldl_recept_a"/>
    <property type="match status" value="6"/>
</dbReference>
<evidence type="ECO:0000256" key="7">
    <source>
        <dbReference type="ARBA" id="ARBA00022737"/>
    </source>
</evidence>
<feature type="disulfide bond" evidence="13">
    <location>
        <begin position="284"/>
        <end position="299"/>
    </location>
</feature>
<dbReference type="Proteomes" id="UP000046393">
    <property type="component" value="Unplaced"/>
</dbReference>
<dbReference type="PROSITE" id="PS01209">
    <property type="entry name" value="LDLRA_1"/>
    <property type="match status" value="5"/>
</dbReference>
<feature type="disulfide bond" evidence="13">
    <location>
        <begin position="13"/>
        <end position="31"/>
    </location>
</feature>
<protein>
    <submittedName>
        <fullName evidence="18">EGF-like domain-containing protein</fullName>
    </submittedName>
</protein>
<dbReference type="Gene3D" id="2.120.10.30">
    <property type="entry name" value="TolB, C-terminal domain"/>
    <property type="match status" value="1"/>
</dbReference>
<evidence type="ECO:0000256" key="8">
    <source>
        <dbReference type="ARBA" id="ARBA00022989"/>
    </source>
</evidence>
<dbReference type="PANTHER" id="PTHR22722">
    <property type="entry name" value="LOW-DENSITY LIPOPROTEIN RECEPTOR-RELATED PROTEIN 2-RELATED"/>
    <property type="match status" value="1"/>
</dbReference>
<dbReference type="GO" id="GO:0005509">
    <property type="term" value="F:calcium ion binding"/>
    <property type="evidence" value="ECO:0007669"/>
    <property type="project" value="InterPro"/>
</dbReference>
<proteinExistence type="predicted"/>
<evidence type="ECO:0000256" key="9">
    <source>
        <dbReference type="ARBA" id="ARBA00023136"/>
    </source>
</evidence>
<evidence type="ECO:0000259" key="16">
    <source>
        <dbReference type="SMART" id="SM00181"/>
    </source>
</evidence>
<feature type="repeat" description="LDL-receptor class B" evidence="14">
    <location>
        <begin position="545"/>
        <end position="589"/>
    </location>
</feature>
<evidence type="ECO:0000313" key="18">
    <source>
        <dbReference type="WBParaSite" id="SMUV_0000523901-mRNA-1"/>
    </source>
</evidence>
<feature type="disulfide bond" evidence="13">
    <location>
        <begin position="191"/>
        <end position="206"/>
    </location>
</feature>
<keyword evidence="7" id="KW-0677">Repeat</keyword>
<keyword evidence="9" id="KW-0472">Membrane</keyword>
<evidence type="ECO:0000256" key="13">
    <source>
        <dbReference type="PROSITE-ProRule" id="PRU00124"/>
    </source>
</evidence>
<dbReference type="InterPro" id="IPR051221">
    <property type="entry name" value="LDLR-related"/>
</dbReference>
<keyword evidence="12" id="KW-0325">Glycoprotein</keyword>
<keyword evidence="11" id="KW-0675">Receptor</keyword>
<evidence type="ECO:0000259" key="15">
    <source>
        <dbReference type="SMART" id="SM00179"/>
    </source>
</evidence>
<dbReference type="InterPro" id="IPR002172">
    <property type="entry name" value="LDrepeatLR_classA_rpt"/>
</dbReference>
<dbReference type="FunFam" id="2.120.10.30:FF:000241">
    <property type="entry name" value="Low-density lipoprotein receptor-related protein 6"/>
    <property type="match status" value="1"/>
</dbReference>
<dbReference type="SMART" id="SM00192">
    <property type="entry name" value="LDLa"/>
    <property type="match status" value="6"/>
</dbReference>
<dbReference type="CDD" id="cd00054">
    <property type="entry name" value="EGF_CA"/>
    <property type="match status" value="1"/>
</dbReference>
<feature type="disulfide bond" evidence="13">
    <location>
        <begin position="25"/>
        <end position="40"/>
    </location>
</feature>
<keyword evidence="4" id="KW-0254">Endocytosis</keyword>
<dbReference type="Pfam" id="PF00058">
    <property type="entry name" value="Ldl_recept_b"/>
    <property type="match status" value="3"/>
</dbReference>
<evidence type="ECO:0000256" key="4">
    <source>
        <dbReference type="ARBA" id="ARBA00022583"/>
    </source>
</evidence>
<dbReference type="PROSITE" id="PS51120">
    <property type="entry name" value="LDLRB"/>
    <property type="match status" value="3"/>
</dbReference>
<dbReference type="GO" id="GO:0005886">
    <property type="term" value="C:plasma membrane"/>
    <property type="evidence" value="ECO:0007669"/>
    <property type="project" value="TreeGrafter"/>
</dbReference>
<dbReference type="InterPro" id="IPR036055">
    <property type="entry name" value="LDL_receptor-like_sf"/>
</dbReference>
<feature type="domain" description="EGF-like" evidence="16">
    <location>
        <begin position="358"/>
        <end position="400"/>
    </location>
</feature>
<evidence type="ECO:0000313" key="17">
    <source>
        <dbReference type="Proteomes" id="UP000046393"/>
    </source>
</evidence>
<dbReference type="GO" id="GO:0043235">
    <property type="term" value="C:receptor complex"/>
    <property type="evidence" value="ECO:0007669"/>
    <property type="project" value="TreeGrafter"/>
</dbReference>
<reference evidence="18" key="1">
    <citation type="submission" date="2016-04" db="UniProtKB">
        <authorList>
            <consortium name="WormBaseParasite"/>
        </authorList>
    </citation>
    <scope>IDENTIFICATION</scope>
</reference>